<dbReference type="InterPro" id="IPR025241">
    <property type="entry name" value="DUF4190"/>
</dbReference>
<evidence type="ECO:0000259" key="2">
    <source>
        <dbReference type="Pfam" id="PF13828"/>
    </source>
</evidence>
<evidence type="ECO:0000313" key="3">
    <source>
        <dbReference type="EMBL" id="WOV86757.1"/>
    </source>
</evidence>
<sequence length="93" mass="9654">MSNVRASKDNVTNSNATTSLILGILSILIPFIGLALGIFGIIFSRKATREIVSTNMGGHGFATAGLICSIVGIVIQLFGVLSILAFNLMTTVG</sequence>
<protein>
    <submittedName>
        <fullName evidence="3">DUF4190 domain-containing protein</fullName>
    </submittedName>
</protein>
<name>A0ABZ0L532_9BACL</name>
<dbReference type="Pfam" id="PF13828">
    <property type="entry name" value="DUF4190"/>
    <property type="match status" value="1"/>
</dbReference>
<evidence type="ECO:0000313" key="4">
    <source>
        <dbReference type="Proteomes" id="UP001303902"/>
    </source>
</evidence>
<reference evidence="3 4" key="1">
    <citation type="submission" date="2023-06" db="EMBL/GenBank/DDBJ databases">
        <title>Sporosarcina sp. nov., isolated from Korean tranditional fermented seafood 'Jeotgal'.</title>
        <authorList>
            <person name="Yang A.I."/>
            <person name="Shin N.-R."/>
        </authorList>
    </citation>
    <scope>NUCLEOTIDE SEQUENCE [LARGE SCALE GENOMIC DNA]</scope>
    <source>
        <strain evidence="3 4">T2O-4</strain>
    </source>
</reference>
<dbReference type="Proteomes" id="UP001303902">
    <property type="component" value="Chromosome"/>
</dbReference>
<feature type="transmembrane region" description="Helical" evidence="1">
    <location>
        <begin position="20"/>
        <end position="43"/>
    </location>
</feature>
<feature type="domain" description="DUF4190" evidence="2">
    <location>
        <begin position="16"/>
        <end position="75"/>
    </location>
</feature>
<gene>
    <name evidence="3" type="ORF">QWT69_12855</name>
</gene>
<accession>A0ABZ0L532</accession>
<keyword evidence="1" id="KW-0472">Membrane</keyword>
<dbReference type="EMBL" id="CP129118">
    <property type="protein sequence ID" value="WOV86757.1"/>
    <property type="molecule type" value="Genomic_DNA"/>
</dbReference>
<feature type="transmembrane region" description="Helical" evidence="1">
    <location>
        <begin position="64"/>
        <end position="86"/>
    </location>
</feature>
<organism evidence="3 4">
    <name type="scientific">Sporosarcina oncorhynchi</name>
    <dbReference type="NCBI Taxonomy" id="3056444"/>
    <lineage>
        <taxon>Bacteria</taxon>
        <taxon>Bacillati</taxon>
        <taxon>Bacillota</taxon>
        <taxon>Bacilli</taxon>
        <taxon>Bacillales</taxon>
        <taxon>Caryophanaceae</taxon>
        <taxon>Sporosarcina</taxon>
    </lineage>
</organism>
<keyword evidence="4" id="KW-1185">Reference proteome</keyword>
<proteinExistence type="predicted"/>
<dbReference type="RefSeq" id="WP_317966243.1">
    <property type="nucleotide sequence ID" value="NZ_CP129118.1"/>
</dbReference>
<keyword evidence="1" id="KW-1133">Transmembrane helix</keyword>
<keyword evidence="1" id="KW-0812">Transmembrane</keyword>
<evidence type="ECO:0000256" key="1">
    <source>
        <dbReference type="SAM" id="Phobius"/>
    </source>
</evidence>